<accession>E1RF91</accession>
<organism evidence="1 2">
    <name type="scientific">Methanolacinia petrolearia (strain DSM 11571 / OCM 486 / SEBR 4847)</name>
    <name type="common">Methanoplanus petrolearius</name>
    <dbReference type="NCBI Taxonomy" id="679926"/>
    <lineage>
        <taxon>Archaea</taxon>
        <taxon>Methanobacteriati</taxon>
        <taxon>Methanobacteriota</taxon>
        <taxon>Stenosarchaea group</taxon>
        <taxon>Methanomicrobia</taxon>
        <taxon>Methanomicrobiales</taxon>
        <taxon>Methanomicrobiaceae</taxon>
        <taxon>Methanolacinia</taxon>
    </lineage>
</organism>
<protein>
    <submittedName>
        <fullName evidence="1">Nitrogen regulatory protein P-II</fullName>
    </submittedName>
</protein>
<dbReference type="GO" id="GO:0005524">
    <property type="term" value="F:ATP binding"/>
    <property type="evidence" value="ECO:0007669"/>
    <property type="project" value="TreeGrafter"/>
</dbReference>
<dbReference type="OrthoDB" id="10960at2157"/>
<dbReference type="SMART" id="SM00938">
    <property type="entry name" value="P-II"/>
    <property type="match status" value="1"/>
</dbReference>
<dbReference type="Pfam" id="PF00543">
    <property type="entry name" value="P-II"/>
    <property type="match status" value="1"/>
</dbReference>
<dbReference type="GO" id="GO:0030234">
    <property type="term" value="F:enzyme regulator activity"/>
    <property type="evidence" value="ECO:0007669"/>
    <property type="project" value="InterPro"/>
</dbReference>
<dbReference type="PANTHER" id="PTHR30115:SF11">
    <property type="entry name" value="NITROGEN REGULATORY PROTEIN P-II HOMOLOG"/>
    <property type="match status" value="1"/>
</dbReference>
<dbReference type="KEGG" id="mpi:Mpet_0261"/>
<reference evidence="1 2" key="1">
    <citation type="journal article" date="2010" name="Stand. Genomic Sci.">
        <title>Complete genome sequence of Methanoplanus petrolearius type strain (SEBR 4847).</title>
        <authorList>
            <person name="Brambilla E."/>
            <person name="Djao O.D."/>
            <person name="Daligault H."/>
            <person name="Lapidus A."/>
            <person name="Lucas S."/>
            <person name="Hammon N."/>
            <person name="Nolan M."/>
            <person name="Tice H."/>
            <person name="Cheng J.F."/>
            <person name="Han C."/>
            <person name="Tapia R."/>
            <person name="Goodwin L."/>
            <person name="Pitluck S."/>
            <person name="Liolios K."/>
            <person name="Ivanova N."/>
            <person name="Mavromatis K."/>
            <person name="Mikhailova N."/>
            <person name="Pati A."/>
            <person name="Chen A."/>
            <person name="Palaniappan K."/>
            <person name="Land M."/>
            <person name="Hauser L."/>
            <person name="Chang Y.J."/>
            <person name="Jeffries C.D."/>
            <person name="Rohde M."/>
            <person name="Spring S."/>
            <person name="Sikorski J."/>
            <person name="Goker M."/>
            <person name="Woyke T."/>
            <person name="Bristow J."/>
            <person name="Eisen J.A."/>
            <person name="Markowitz V."/>
            <person name="Hugenholtz P."/>
            <person name="Kyrpides N.C."/>
            <person name="Klenk H.P."/>
        </authorList>
    </citation>
    <scope>NUCLEOTIDE SEQUENCE [LARGE SCALE GENOMIC DNA]</scope>
    <source>
        <strain evidence="2">DSM 11571 / OCM 486 / SEBR 4847</strain>
    </source>
</reference>
<dbReference type="InterPro" id="IPR002187">
    <property type="entry name" value="N-reg_PII"/>
</dbReference>
<dbReference type="eggNOG" id="arCOG02308">
    <property type="taxonomic scope" value="Archaea"/>
</dbReference>
<name>E1RF91_METP4</name>
<dbReference type="AlphaFoldDB" id="E1RF91"/>
<evidence type="ECO:0000313" key="1">
    <source>
        <dbReference type="EMBL" id="ADN35039.1"/>
    </source>
</evidence>
<dbReference type="GO" id="GO:0005829">
    <property type="term" value="C:cytosol"/>
    <property type="evidence" value="ECO:0007669"/>
    <property type="project" value="TreeGrafter"/>
</dbReference>
<dbReference type="InterPro" id="IPR015867">
    <property type="entry name" value="N-reg_PII/ATP_PRibTrfase_C"/>
</dbReference>
<proteinExistence type="predicted"/>
<dbReference type="Gene3D" id="3.30.70.120">
    <property type="match status" value="1"/>
</dbReference>
<sequence length="139" mass="15490">MKEILAIVRMKKTGATKRALIEAGVAGFTAMRVMGRGKLVHDENIITPCKDILKGMAPDDVIEEHESEEQIVTFLDDTRMFPRRLFTILAYDEDVPRIVEAIMKANRTERGAGDGKIFVTPVTDAIRVRTSESGDAAIW</sequence>
<dbReference type="Proteomes" id="UP000006565">
    <property type="component" value="Chromosome"/>
</dbReference>
<dbReference type="InterPro" id="IPR011322">
    <property type="entry name" value="N-reg_PII-like_a/b"/>
</dbReference>
<dbReference type="PROSITE" id="PS51343">
    <property type="entry name" value="PII_GLNB_DOM"/>
    <property type="match status" value="1"/>
</dbReference>
<keyword evidence="2" id="KW-1185">Reference proteome</keyword>
<dbReference type="RefSeq" id="WP_013328218.1">
    <property type="nucleotide sequence ID" value="NC_014507.1"/>
</dbReference>
<dbReference type="GO" id="GO:0006808">
    <property type="term" value="P:regulation of nitrogen utilization"/>
    <property type="evidence" value="ECO:0007669"/>
    <property type="project" value="InterPro"/>
</dbReference>
<dbReference type="STRING" id="679926.Mpet_0261"/>
<dbReference type="PANTHER" id="PTHR30115">
    <property type="entry name" value="NITROGEN REGULATORY PROTEIN P-II"/>
    <property type="match status" value="1"/>
</dbReference>
<dbReference type="SUPFAM" id="SSF54913">
    <property type="entry name" value="GlnB-like"/>
    <property type="match status" value="1"/>
</dbReference>
<dbReference type="GeneID" id="9742704"/>
<gene>
    <name evidence="1" type="ordered locus">Mpet_0261</name>
</gene>
<dbReference type="EMBL" id="CP002117">
    <property type="protein sequence ID" value="ADN35039.1"/>
    <property type="molecule type" value="Genomic_DNA"/>
</dbReference>
<dbReference type="HOGENOM" id="CLU_082268_0_1_2"/>
<evidence type="ECO:0000313" key="2">
    <source>
        <dbReference type="Proteomes" id="UP000006565"/>
    </source>
</evidence>